<evidence type="ECO:0000256" key="7">
    <source>
        <dbReference type="ARBA" id="ARBA00023118"/>
    </source>
</evidence>
<dbReference type="CDD" id="cd01651">
    <property type="entry name" value="RT_G2_intron"/>
    <property type="match status" value="1"/>
</dbReference>
<dbReference type="GO" id="GO:0051607">
    <property type="term" value="P:defense response to virus"/>
    <property type="evidence" value="ECO:0007669"/>
    <property type="project" value="UniProtKB-KW"/>
</dbReference>
<keyword evidence="5" id="KW-0460">Magnesium</keyword>
<evidence type="ECO:0000256" key="8">
    <source>
        <dbReference type="ARBA" id="ARBA00025589"/>
    </source>
</evidence>
<dbReference type="GO" id="GO:0046872">
    <property type="term" value="F:metal ion binding"/>
    <property type="evidence" value="ECO:0007669"/>
    <property type="project" value="UniProtKB-KW"/>
</dbReference>
<evidence type="ECO:0000256" key="9">
    <source>
        <dbReference type="ARBA" id="ARBA00034120"/>
    </source>
</evidence>
<comment type="function">
    <text evidence="8">Poorly processive, error-prone DNA polymerase involved in untargeted mutagenesis. Copies undamaged DNA at stalled replication forks, which arise in vivo from mismatched or misaligned primer ends. These misaligned primers can be extended by PolIV. Exhibits no 3'-5' exonuclease (proofreading) activity. May be involved in translesional synthesis, in conjunction with the beta clamp from PolIII.</text>
</comment>
<dbReference type="PRINTS" id="PR00866">
    <property type="entry name" value="RNADNAPOLMS"/>
</dbReference>
<proteinExistence type="inferred from homology"/>
<dbReference type="Proteomes" id="UP000585836">
    <property type="component" value="Unassembled WGS sequence"/>
</dbReference>
<organism evidence="12 13">
    <name type="scientific">Streptomyces echinatus</name>
    <dbReference type="NCBI Taxonomy" id="67293"/>
    <lineage>
        <taxon>Bacteria</taxon>
        <taxon>Bacillati</taxon>
        <taxon>Actinomycetota</taxon>
        <taxon>Actinomycetes</taxon>
        <taxon>Kitasatosporales</taxon>
        <taxon>Streptomycetaceae</taxon>
        <taxon>Streptomyces</taxon>
    </lineage>
</organism>
<evidence type="ECO:0000313" key="12">
    <source>
        <dbReference type="EMBL" id="MBB5932974.1"/>
    </source>
</evidence>
<comment type="similarity">
    <text evidence="9">Belongs to the bacterial reverse transcriptase family.</text>
</comment>
<keyword evidence="4" id="KW-0479">Metal-binding</keyword>
<dbReference type="Pfam" id="PF08388">
    <property type="entry name" value="GIIM"/>
    <property type="match status" value="1"/>
</dbReference>
<dbReference type="InterPro" id="IPR000477">
    <property type="entry name" value="RT_dom"/>
</dbReference>
<keyword evidence="13" id="KW-1185">Reference proteome</keyword>
<dbReference type="GO" id="GO:0003964">
    <property type="term" value="F:RNA-directed DNA polymerase activity"/>
    <property type="evidence" value="ECO:0007669"/>
    <property type="project" value="UniProtKB-KW"/>
</dbReference>
<dbReference type="Pfam" id="PF00078">
    <property type="entry name" value="RVT_1"/>
    <property type="match status" value="1"/>
</dbReference>
<dbReference type="InterPro" id="IPR030931">
    <property type="entry name" value="Group_II_RT_mat"/>
</dbReference>
<dbReference type="InterPro" id="IPR000123">
    <property type="entry name" value="Reverse_transcriptase_msDNA"/>
</dbReference>
<gene>
    <name evidence="12" type="ORF">FHS34_008498</name>
</gene>
<dbReference type="InterPro" id="IPR043128">
    <property type="entry name" value="Rev_trsase/Diguanyl_cyclase"/>
</dbReference>
<sequence>MSQLKSSIKPFEISKWEVKEAWEEVRANKGAPGVDGQSIDDFEKDLRNNLYKVWNRMSSGSYFPPPVRAVEIPKPHDGGTRMLGIPAVADRVAQTVVARHLMRRVDPIFHPDSFGYRPGRSALDAVEKCRERCWGRSWVVEFDISKFFDSVPWDLLVKAVEAHTDAVWVKLYVRRWLAAPLVMPDGTLLERDRGTPQGAPVSPVLANLFLHYAFDTWMAREYPTVRFERYADDAVLHCVTERQAQEVLEALRNRMSEVGLQLHPAKTRIVYCKDSQRRGSYEHTAFTFLGYTFRPRRNRDRHGRQSVGFAPGISREALTRIGRTVRSWNLHRRTGLTFHELARRINPMVAGWINYYGRFRWWELEPFAMRINAYLVRWIQKKYKRLAGKRKALAKLREIAKRYPRMFAHWRLSPTQCAVLV</sequence>
<dbReference type="AlphaFoldDB" id="A0A7W9Q3K8"/>
<dbReference type="PANTHER" id="PTHR34047">
    <property type="entry name" value="NUCLEAR INTRON MATURASE 1, MITOCHONDRIAL-RELATED"/>
    <property type="match status" value="1"/>
</dbReference>
<dbReference type="EC" id="2.7.7.49" evidence="1"/>
<keyword evidence="6 12" id="KW-0695">RNA-directed DNA polymerase</keyword>
<dbReference type="EMBL" id="JACHJK010000050">
    <property type="protein sequence ID" value="MBB5932974.1"/>
    <property type="molecule type" value="Genomic_DNA"/>
</dbReference>
<name>A0A7W9Q3K8_9ACTN</name>
<dbReference type="InterPro" id="IPR051083">
    <property type="entry name" value="GrpII_Intron_Splice-Mob/Def"/>
</dbReference>
<evidence type="ECO:0000256" key="4">
    <source>
        <dbReference type="ARBA" id="ARBA00022723"/>
    </source>
</evidence>
<comment type="catalytic activity">
    <reaction evidence="10">
        <text>DNA(n) + a 2'-deoxyribonucleoside 5'-triphosphate = DNA(n+1) + diphosphate</text>
        <dbReference type="Rhea" id="RHEA:22508"/>
        <dbReference type="Rhea" id="RHEA-COMP:17339"/>
        <dbReference type="Rhea" id="RHEA-COMP:17340"/>
        <dbReference type="ChEBI" id="CHEBI:33019"/>
        <dbReference type="ChEBI" id="CHEBI:61560"/>
        <dbReference type="ChEBI" id="CHEBI:173112"/>
        <dbReference type="EC" id="2.7.7.49"/>
    </reaction>
</comment>
<evidence type="ECO:0000256" key="3">
    <source>
        <dbReference type="ARBA" id="ARBA00022695"/>
    </source>
</evidence>
<dbReference type="RefSeq" id="WP_184976190.1">
    <property type="nucleotide sequence ID" value="NZ_BAAAWF010000025.1"/>
</dbReference>
<dbReference type="InterPro" id="IPR043502">
    <property type="entry name" value="DNA/RNA_pol_sf"/>
</dbReference>
<comment type="caution">
    <text evidence="12">The sequence shown here is derived from an EMBL/GenBank/DDBJ whole genome shotgun (WGS) entry which is preliminary data.</text>
</comment>
<evidence type="ECO:0000313" key="13">
    <source>
        <dbReference type="Proteomes" id="UP000585836"/>
    </source>
</evidence>
<evidence type="ECO:0000256" key="10">
    <source>
        <dbReference type="ARBA" id="ARBA00048173"/>
    </source>
</evidence>
<keyword evidence="7" id="KW-0051">Antiviral defense</keyword>
<dbReference type="SUPFAM" id="SSF56672">
    <property type="entry name" value="DNA/RNA polymerases"/>
    <property type="match status" value="1"/>
</dbReference>
<evidence type="ECO:0000256" key="1">
    <source>
        <dbReference type="ARBA" id="ARBA00012493"/>
    </source>
</evidence>
<dbReference type="NCBIfam" id="TIGR04416">
    <property type="entry name" value="group_II_RT_mat"/>
    <property type="match status" value="1"/>
</dbReference>
<evidence type="ECO:0000256" key="2">
    <source>
        <dbReference type="ARBA" id="ARBA00022679"/>
    </source>
</evidence>
<evidence type="ECO:0000259" key="11">
    <source>
        <dbReference type="PROSITE" id="PS50878"/>
    </source>
</evidence>
<dbReference type="InterPro" id="IPR013597">
    <property type="entry name" value="Mat_intron_G2"/>
</dbReference>
<accession>A0A7W9Q3K8</accession>
<keyword evidence="2 12" id="KW-0808">Transferase</keyword>
<reference evidence="12 13" key="1">
    <citation type="submission" date="2020-08" db="EMBL/GenBank/DDBJ databases">
        <title>Genomic Encyclopedia of Type Strains, Phase III (KMG-III): the genomes of soil and plant-associated and newly described type strains.</title>
        <authorList>
            <person name="Whitman W."/>
        </authorList>
    </citation>
    <scope>NUCLEOTIDE SEQUENCE [LARGE SCALE GENOMIC DNA]</scope>
    <source>
        <strain evidence="12 13">CECT 3313</strain>
    </source>
</reference>
<dbReference type="PANTHER" id="PTHR34047:SF3">
    <property type="entry name" value="BLR2052 PROTEIN"/>
    <property type="match status" value="1"/>
</dbReference>
<dbReference type="GO" id="GO:0003723">
    <property type="term" value="F:RNA binding"/>
    <property type="evidence" value="ECO:0007669"/>
    <property type="project" value="InterPro"/>
</dbReference>
<protein>
    <recommendedName>
        <fullName evidence="1">RNA-directed DNA polymerase</fullName>
        <ecNumber evidence="1">2.7.7.49</ecNumber>
    </recommendedName>
</protein>
<evidence type="ECO:0000256" key="5">
    <source>
        <dbReference type="ARBA" id="ARBA00022842"/>
    </source>
</evidence>
<feature type="domain" description="Reverse transcriptase" evidence="11">
    <location>
        <begin position="53"/>
        <end position="293"/>
    </location>
</feature>
<dbReference type="PROSITE" id="PS50878">
    <property type="entry name" value="RT_POL"/>
    <property type="match status" value="1"/>
</dbReference>
<evidence type="ECO:0000256" key="6">
    <source>
        <dbReference type="ARBA" id="ARBA00022918"/>
    </source>
</evidence>
<keyword evidence="3 12" id="KW-0548">Nucleotidyltransferase</keyword>
<dbReference type="Gene3D" id="3.30.70.270">
    <property type="match status" value="1"/>
</dbReference>